<comment type="subunit">
    <text evidence="9">The complex comprises the extracytoplasmic solute receptor protein and the two transmembrane proteins.</text>
</comment>
<dbReference type="GO" id="GO:0022857">
    <property type="term" value="F:transmembrane transporter activity"/>
    <property type="evidence" value="ECO:0007669"/>
    <property type="project" value="UniProtKB-UniRule"/>
</dbReference>
<comment type="subcellular location">
    <subcellularLocation>
        <location evidence="1 9">Cell inner membrane</location>
        <topology evidence="1 9">Multi-pass membrane protein</topology>
    </subcellularLocation>
</comment>
<accession>A0A937I788</accession>
<dbReference type="Pfam" id="PF04290">
    <property type="entry name" value="DctQ"/>
    <property type="match status" value="1"/>
</dbReference>
<evidence type="ECO:0000256" key="3">
    <source>
        <dbReference type="ARBA" id="ARBA00022475"/>
    </source>
</evidence>
<dbReference type="InterPro" id="IPR055348">
    <property type="entry name" value="DctQ"/>
</dbReference>
<evidence type="ECO:0000259" key="10">
    <source>
        <dbReference type="Pfam" id="PF04290"/>
    </source>
</evidence>
<evidence type="ECO:0000313" key="11">
    <source>
        <dbReference type="EMBL" id="MBL6818202.1"/>
    </source>
</evidence>
<reference evidence="11" key="1">
    <citation type="submission" date="2020-10" db="EMBL/GenBank/DDBJ databases">
        <title>Microbiome of the Black Sea water column analyzed by genome centric metagenomics.</title>
        <authorList>
            <person name="Cabello-Yeves P.J."/>
            <person name="Callieri C."/>
            <person name="Picazo A."/>
            <person name="Mehrshad M."/>
            <person name="Haro-Moreno J.M."/>
            <person name="Roda-Garcia J."/>
            <person name="Dzembekova N."/>
            <person name="Slabakova V."/>
            <person name="Slabakova N."/>
            <person name="Moncheva S."/>
            <person name="Rodriguez-Valera F."/>
        </authorList>
    </citation>
    <scope>NUCLEOTIDE SEQUENCE</scope>
    <source>
        <strain evidence="11">BS307-5m-G50</strain>
    </source>
</reference>
<evidence type="ECO:0000256" key="7">
    <source>
        <dbReference type="ARBA" id="ARBA00023136"/>
    </source>
</evidence>
<organism evidence="11 12">
    <name type="scientific">SAR86 cluster bacterium</name>
    <dbReference type="NCBI Taxonomy" id="2030880"/>
    <lineage>
        <taxon>Bacteria</taxon>
        <taxon>Pseudomonadati</taxon>
        <taxon>Pseudomonadota</taxon>
        <taxon>Gammaproteobacteria</taxon>
        <taxon>SAR86 cluster</taxon>
    </lineage>
</organism>
<comment type="similarity">
    <text evidence="8 9">Belongs to the TRAP transporter small permease family.</text>
</comment>
<evidence type="ECO:0000256" key="6">
    <source>
        <dbReference type="ARBA" id="ARBA00022989"/>
    </source>
</evidence>
<feature type="transmembrane region" description="Helical" evidence="9">
    <location>
        <begin position="127"/>
        <end position="148"/>
    </location>
</feature>
<evidence type="ECO:0000256" key="9">
    <source>
        <dbReference type="RuleBase" id="RU369079"/>
    </source>
</evidence>
<feature type="transmembrane region" description="Helical" evidence="9">
    <location>
        <begin position="86"/>
        <end position="107"/>
    </location>
</feature>
<feature type="domain" description="Tripartite ATP-independent periplasmic transporters DctQ component" evidence="10">
    <location>
        <begin position="22"/>
        <end position="148"/>
    </location>
</feature>
<keyword evidence="5 9" id="KW-0812">Transmembrane</keyword>
<keyword evidence="6 9" id="KW-1133">Transmembrane helix</keyword>
<dbReference type="PANTHER" id="PTHR35011">
    <property type="entry name" value="2,3-DIKETO-L-GULONATE TRAP TRANSPORTER SMALL PERMEASE PROTEIN YIAM"/>
    <property type="match status" value="1"/>
</dbReference>
<comment type="caution">
    <text evidence="11">The sequence shown here is derived from an EMBL/GenBank/DDBJ whole genome shotgun (WGS) entry which is preliminary data.</text>
</comment>
<evidence type="ECO:0000256" key="4">
    <source>
        <dbReference type="ARBA" id="ARBA00022519"/>
    </source>
</evidence>
<dbReference type="Proteomes" id="UP000711391">
    <property type="component" value="Unassembled WGS sequence"/>
</dbReference>
<dbReference type="InterPro" id="IPR007387">
    <property type="entry name" value="TRAP_DctQ"/>
</dbReference>
<keyword evidence="2 9" id="KW-0813">Transport</keyword>
<evidence type="ECO:0000256" key="8">
    <source>
        <dbReference type="ARBA" id="ARBA00038436"/>
    </source>
</evidence>
<keyword evidence="7 9" id="KW-0472">Membrane</keyword>
<protein>
    <recommendedName>
        <fullName evidence="9">TRAP transporter small permease protein</fullName>
    </recommendedName>
</protein>
<evidence type="ECO:0000256" key="2">
    <source>
        <dbReference type="ARBA" id="ARBA00022448"/>
    </source>
</evidence>
<feature type="transmembrane region" description="Helical" evidence="9">
    <location>
        <begin position="48"/>
        <end position="65"/>
    </location>
</feature>
<dbReference type="GO" id="GO:0005886">
    <property type="term" value="C:plasma membrane"/>
    <property type="evidence" value="ECO:0007669"/>
    <property type="project" value="UniProtKB-SubCell"/>
</dbReference>
<keyword evidence="4 9" id="KW-0997">Cell inner membrane</keyword>
<name>A0A937I788_9GAMM</name>
<comment type="function">
    <text evidence="9">Part of the tripartite ATP-independent periplasmic (TRAP) transport system.</text>
</comment>
<dbReference type="AlphaFoldDB" id="A0A937I788"/>
<evidence type="ECO:0000256" key="1">
    <source>
        <dbReference type="ARBA" id="ARBA00004429"/>
    </source>
</evidence>
<sequence length="157" mass="18212">MKVLEKYINFVGEKISYLIPVMVVLMIFVIVSRYFFGIGRTDIQELVMYFHALVFLGCAGYVMNHDEHVRVDIFYRNATKNYKQKINFILGLLFLLPLIAVTFFYSLETIEASWKMSEASTEAGGLAYVYIQKTLIILFPLTLLAALINKFLKTKWK</sequence>
<feature type="transmembrane region" description="Helical" evidence="9">
    <location>
        <begin position="15"/>
        <end position="36"/>
    </location>
</feature>
<evidence type="ECO:0000256" key="5">
    <source>
        <dbReference type="ARBA" id="ARBA00022692"/>
    </source>
</evidence>
<gene>
    <name evidence="11" type="ORF">ISQ64_02205</name>
</gene>
<dbReference type="PANTHER" id="PTHR35011:SF4">
    <property type="entry name" value="SLL1102 PROTEIN"/>
    <property type="match status" value="1"/>
</dbReference>
<proteinExistence type="inferred from homology"/>
<keyword evidence="3" id="KW-1003">Cell membrane</keyword>
<dbReference type="EMBL" id="JADHQD010000008">
    <property type="protein sequence ID" value="MBL6818202.1"/>
    <property type="molecule type" value="Genomic_DNA"/>
</dbReference>
<evidence type="ECO:0000313" key="12">
    <source>
        <dbReference type="Proteomes" id="UP000711391"/>
    </source>
</evidence>